<keyword evidence="7" id="KW-1185">Reference proteome</keyword>
<dbReference type="EMBL" id="CP151501">
    <property type="protein sequence ID" value="WZN59264.1"/>
    <property type="molecule type" value="Genomic_DNA"/>
</dbReference>
<organism evidence="6 7">
    <name type="scientific">Chloropicon roscoffensis</name>
    <dbReference type="NCBI Taxonomy" id="1461544"/>
    <lineage>
        <taxon>Eukaryota</taxon>
        <taxon>Viridiplantae</taxon>
        <taxon>Chlorophyta</taxon>
        <taxon>Chloropicophyceae</taxon>
        <taxon>Chloropicales</taxon>
        <taxon>Chloropicaceae</taxon>
        <taxon>Chloropicon</taxon>
    </lineage>
</organism>
<dbReference type="GO" id="GO:0004048">
    <property type="term" value="F:anthranilate phosphoribosyltransferase activity"/>
    <property type="evidence" value="ECO:0007669"/>
    <property type="project" value="InterPro"/>
</dbReference>
<gene>
    <name evidence="6" type="ORF">HKI87_01g07890</name>
</gene>
<dbReference type="InterPro" id="IPR000312">
    <property type="entry name" value="Glycosyl_Trfase_fam3"/>
</dbReference>
<keyword evidence="2" id="KW-0808">Transferase</keyword>
<feature type="domain" description="Glycosyl transferase family 3 N-terminal" evidence="5">
    <location>
        <begin position="50"/>
        <end position="108"/>
    </location>
</feature>
<feature type="domain" description="Glycosyl transferase family 3" evidence="4">
    <location>
        <begin position="116"/>
        <end position="213"/>
    </location>
</feature>
<dbReference type="AlphaFoldDB" id="A0AAX4NZB8"/>
<evidence type="ECO:0000259" key="4">
    <source>
        <dbReference type="Pfam" id="PF00591"/>
    </source>
</evidence>
<keyword evidence="1 6" id="KW-0328">Glycosyltransferase</keyword>
<dbReference type="GO" id="GO:0005829">
    <property type="term" value="C:cytosol"/>
    <property type="evidence" value="ECO:0007669"/>
    <property type="project" value="TreeGrafter"/>
</dbReference>
<evidence type="ECO:0000256" key="2">
    <source>
        <dbReference type="ARBA" id="ARBA00022679"/>
    </source>
</evidence>
<protein>
    <submittedName>
        <fullName evidence="6">Anthranilate phosphoribosyltransferase</fullName>
    </submittedName>
</protein>
<evidence type="ECO:0000256" key="3">
    <source>
        <dbReference type="SAM" id="MobiDB-lite"/>
    </source>
</evidence>
<feature type="compositionally biased region" description="Basic residues" evidence="3">
    <location>
        <begin position="1"/>
        <end position="10"/>
    </location>
</feature>
<evidence type="ECO:0000313" key="7">
    <source>
        <dbReference type="Proteomes" id="UP001472866"/>
    </source>
</evidence>
<sequence length="352" mass="36465">MQATRTRRVRAGSVLAPDTPRRTQGLRASRRIASHRVVPRAVGDVQISAVLEQLCNSQNLSKGVTKDILSHLVDEGDPAKIAAFLVLLRAKGETASEIAGLASAMKEKMSPVTVNETAVDIVGTGGDSAGTVNISTGACVLTAACGLTVAKHGNRSVSSLCGSADVLENLGVVIDLGPEQMEQCLAEAGIGFMFAPRFHPAMKAVVPVRKSLKKLMADALKELGFENALVVNSMGIDELTPAGPADVIEVSQAGVKEYKVFPKDLGIPSCEIEDLKGGDASVNAQMLLDVFGGEQGPVADALILNAGFALATAKVASNPGEGVAMAREVQRSGKAAAVMEKWAATSQKVAGL</sequence>
<dbReference type="Pfam" id="PF02885">
    <property type="entry name" value="Glycos_trans_3N"/>
    <property type="match status" value="1"/>
</dbReference>
<evidence type="ECO:0000259" key="5">
    <source>
        <dbReference type="Pfam" id="PF02885"/>
    </source>
</evidence>
<reference evidence="6 7" key="1">
    <citation type="submission" date="2024-03" db="EMBL/GenBank/DDBJ databases">
        <title>Complete genome sequence of the green alga Chloropicon roscoffensis RCC1871.</title>
        <authorList>
            <person name="Lemieux C."/>
            <person name="Pombert J.-F."/>
            <person name="Otis C."/>
            <person name="Turmel M."/>
        </authorList>
    </citation>
    <scope>NUCLEOTIDE SEQUENCE [LARGE SCALE GENOMIC DNA]</scope>
    <source>
        <strain evidence="6 7">RCC1871</strain>
    </source>
</reference>
<dbReference type="NCBIfam" id="TIGR01245">
    <property type="entry name" value="trpD"/>
    <property type="match status" value="1"/>
</dbReference>
<name>A0AAX4NZB8_9CHLO</name>
<dbReference type="SUPFAM" id="SSF47648">
    <property type="entry name" value="Nucleoside phosphorylase/phosphoribosyltransferase N-terminal domain"/>
    <property type="match status" value="1"/>
</dbReference>
<proteinExistence type="predicted"/>
<feature type="region of interest" description="Disordered" evidence="3">
    <location>
        <begin position="1"/>
        <end position="25"/>
    </location>
</feature>
<dbReference type="InterPro" id="IPR005940">
    <property type="entry name" value="Anthranilate_Pribosyl_Tfrase"/>
</dbReference>
<dbReference type="InterPro" id="IPR035902">
    <property type="entry name" value="Nuc_phospho_transferase"/>
</dbReference>
<dbReference type="Proteomes" id="UP001472866">
    <property type="component" value="Chromosome 01"/>
</dbReference>
<evidence type="ECO:0000313" key="6">
    <source>
        <dbReference type="EMBL" id="WZN59264.1"/>
    </source>
</evidence>
<evidence type="ECO:0000256" key="1">
    <source>
        <dbReference type="ARBA" id="ARBA00022676"/>
    </source>
</evidence>
<dbReference type="SUPFAM" id="SSF52418">
    <property type="entry name" value="Nucleoside phosphorylase/phosphoribosyltransferase catalytic domain"/>
    <property type="match status" value="1"/>
</dbReference>
<dbReference type="Gene3D" id="3.40.1030.10">
    <property type="entry name" value="Nucleoside phosphorylase/phosphoribosyltransferase catalytic domain"/>
    <property type="match status" value="2"/>
</dbReference>
<dbReference type="PANTHER" id="PTHR43285">
    <property type="entry name" value="ANTHRANILATE PHOSPHORIBOSYLTRANSFERASE"/>
    <property type="match status" value="1"/>
</dbReference>
<dbReference type="InterPro" id="IPR036320">
    <property type="entry name" value="Glycosyl_Trfase_fam3_N_dom_sf"/>
</dbReference>
<dbReference type="InterPro" id="IPR017459">
    <property type="entry name" value="Glycosyl_Trfase_fam3_N_dom"/>
</dbReference>
<dbReference type="Pfam" id="PF00591">
    <property type="entry name" value="Glycos_transf_3"/>
    <property type="match status" value="1"/>
</dbReference>
<dbReference type="PANTHER" id="PTHR43285:SF2">
    <property type="entry name" value="ANTHRANILATE PHOSPHORIBOSYLTRANSFERASE"/>
    <property type="match status" value="1"/>
</dbReference>
<dbReference type="GO" id="GO:0000162">
    <property type="term" value="P:L-tryptophan biosynthetic process"/>
    <property type="evidence" value="ECO:0007669"/>
    <property type="project" value="InterPro"/>
</dbReference>
<dbReference type="Gene3D" id="1.20.970.10">
    <property type="entry name" value="Transferase, Pyrimidine Nucleoside Phosphorylase, Chain C"/>
    <property type="match status" value="1"/>
</dbReference>
<accession>A0AAX4NZB8</accession>